<keyword evidence="1" id="KW-0732">Signal</keyword>
<feature type="signal peptide" evidence="1">
    <location>
        <begin position="1"/>
        <end position="26"/>
    </location>
</feature>
<protein>
    <submittedName>
        <fullName evidence="2">Isoaspartyl peptidase/L-asparaginase</fullName>
    </submittedName>
</protein>
<dbReference type="InterPro" id="IPR023888">
    <property type="entry name" value="SdpC-like"/>
</dbReference>
<name>A0ABS9MXF1_9ACTN</name>
<sequence length="219" mass="22738">MRNKRKTVVTALLASAMVLGSLPAYAAESAPTGSSTFAVGVDREQAAAAEGERIFRAIYSGAGDEQLRIPRIAAADAAVEPHGKAWNELVQQISLAEPGYLAEFGRQMRSGDPYLVTEALEGGQARIEAAIKKLYPAASTKQTESDMGANCTVGAVACAVVAVAVSTGGAVLNYVAAVNVVAIVNAGTWVNGFWGIARPDENSPGGEAFIRDLTVRLAD</sequence>
<proteinExistence type="predicted"/>
<gene>
    <name evidence="2" type="ORF">NIE79_006624</name>
</gene>
<keyword evidence="3" id="KW-1185">Reference proteome</keyword>
<dbReference type="Proteomes" id="UP001201629">
    <property type="component" value="Unassembled WGS sequence"/>
</dbReference>
<feature type="chain" id="PRO_5046152213" evidence="1">
    <location>
        <begin position="27"/>
        <end position="219"/>
    </location>
</feature>
<evidence type="ECO:0000313" key="3">
    <source>
        <dbReference type="Proteomes" id="UP001201629"/>
    </source>
</evidence>
<evidence type="ECO:0000256" key="1">
    <source>
        <dbReference type="SAM" id="SignalP"/>
    </source>
</evidence>
<evidence type="ECO:0000313" key="2">
    <source>
        <dbReference type="EMBL" id="MCG5442376.1"/>
    </source>
</evidence>
<comment type="caution">
    <text evidence="2">The sequence shown here is derived from an EMBL/GenBank/DDBJ whole genome shotgun (WGS) entry which is preliminary data.</text>
</comment>
<dbReference type="EMBL" id="JAKKFD010000009">
    <property type="protein sequence ID" value="MCG5442376.1"/>
    <property type="molecule type" value="Genomic_DNA"/>
</dbReference>
<dbReference type="Pfam" id="PF26137">
    <property type="entry name" value="Toxin_SdpC"/>
    <property type="match status" value="1"/>
</dbReference>
<organism evidence="2 3">
    <name type="scientific">Micromonospora trifolii</name>
    <dbReference type="NCBI Taxonomy" id="2911208"/>
    <lineage>
        <taxon>Bacteria</taxon>
        <taxon>Bacillati</taxon>
        <taxon>Actinomycetota</taxon>
        <taxon>Actinomycetes</taxon>
        <taxon>Micromonosporales</taxon>
        <taxon>Micromonosporaceae</taxon>
        <taxon>Micromonospora</taxon>
    </lineage>
</organism>
<reference evidence="2 3" key="1">
    <citation type="submission" date="2022-01" db="EMBL/GenBank/DDBJ databases">
        <authorList>
            <person name="Riesco R."/>
            <person name="Trujillo M.E."/>
        </authorList>
    </citation>
    <scope>NUCLEOTIDE SEQUENCE [LARGE SCALE GENOMIC DNA]</scope>
    <source>
        <strain evidence="2 3">NIE79</strain>
    </source>
</reference>
<dbReference type="RefSeq" id="WP_238677713.1">
    <property type="nucleotide sequence ID" value="NZ_JAKKFD010000009.1"/>
</dbReference>
<accession>A0ABS9MXF1</accession>